<protein>
    <submittedName>
        <fullName evidence="1">Nitrate reductase delta subunit</fullName>
    </submittedName>
</protein>
<name>A0A0D8FYV6_9ACTN</name>
<proteinExistence type="predicted"/>
<dbReference type="Gene3D" id="1.10.3480.10">
    <property type="entry name" value="TorD-like"/>
    <property type="match status" value="1"/>
</dbReference>
<dbReference type="Proteomes" id="UP000032336">
    <property type="component" value="Unassembled WGS sequence"/>
</dbReference>
<dbReference type="SUPFAM" id="SSF89155">
    <property type="entry name" value="TorD-like"/>
    <property type="match status" value="1"/>
</dbReference>
<comment type="caution">
    <text evidence="1">The sequence shown here is derived from an EMBL/GenBank/DDBJ whole genome shotgun (WGS) entry which is preliminary data.</text>
</comment>
<dbReference type="eggNOG" id="COG3381">
    <property type="taxonomic scope" value="Bacteria"/>
</dbReference>
<organism evidence="1 2">
    <name type="scientific">Ferrimicrobium acidiphilum DSM 19497</name>
    <dbReference type="NCBI Taxonomy" id="1121877"/>
    <lineage>
        <taxon>Bacteria</taxon>
        <taxon>Bacillati</taxon>
        <taxon>Actinomycetota</taxon>
        <taxon>Acidimicrobiia</taxon>
        <taxon>Acidimicrobiales</taxon>
        <taxon>Acidimicrobiaceae</taxon>
        <taxon>Ferrimicrobium</taxon>
    </lineage>
</organism>
<evidence type="ECO:0000313" key="1">
    <source>
        <dbReference type="EMBL" id="KJE77937.1"/>
    </source>
</evidence>
<dbReference type="EMBL" id="JXUW01000002">
    <property type="protein sequence ID" value="KJE77937.1"/>
    <property type="molecule type" value="Genomic_DNA"/>
</dbReference>
<dbReference type="RefSeq" id="WP_035388359.1">
    <property type="nucleotide sequence ID" value="NZ_JQKF01000002.1"/>
</dbReference>
<dbReference type="InterPro" id="IPR036411">
    <property type="entry name" value="TorD-like_sf"/>
</dbReference>
<reference evidence="1 2" key="1">
    <citation type="submission" date="2015-01" db="EMBL/GenBank/DDBJ databases">
        <title>Draft genome of the acidophilic iron oxidizer Ferrimicrobium acidiphilum strain T23.</title>
        <authorList>
            <person name="Poehlein A."/>
            <person name="Eisen S."/>
            <person name="Schloemann M."/>
            <person name="Johnson B.D."/>
            <person name="Daniel R."/>
            <person name="Muehling M."/>
        </authorList>
    </citation>
    <scope>NUCLEOTIDE SEQUENCE [LARGE SCALE GENOMIC DNA]</scope>
    <source>
        <strain evidence="1 2">T23</strain>
    </source>
</reference>
<dbReference type="AlphaFoldDB" id="A0A0D8FYV6"/>
<dbReference type="OrthoDB" id="10011055at2"/>
<gene>
    <name evidence="1" type="ORF">FEAC_03090</name>
</gene>
<dbReference type="GeneID" id="78371654"/>
<dbReference type="STRING" id="1121877.FEAC_03090"/>
<evidence type="ECO:0000313" key="2">
    <source>
        <dbReference type="Proteomes" id="UP000032336"/>
    </source>
</evidence>
<sequence>MQQESNAELLDALAEVIENPDPHPAIQEVLGLEWTRDGFTELFDFDLPPFASYYLTIGPILGGEPVGYLRGMLSVYLRPELQPSQPDSLALLLRLLALLLRQRSEDRAHVIFYEALSPWLYNYARAVSSYAPHGLTRIGSLLDEVYQDWSATMPSALSLPYLLRSAPEQLIIKDRESVLDSLLSPVASGLILPRSELIRITHRHGLGMRPGGRRFSFESLLDTSPNETLGAILGTIATQLAWYRDVDSPIARWWHGRLAATQSSVTELLSSSEWADLLR</sequence>
<accession>A0A0D8FYV6</accession>
<keyword evidence="2" id="KW-1185">Reference proteome</keyword>